<reference evidence="2" key="1">
    <citation type="submission" date="2020-04" db="EMBL/GenBank/DDBJ databases">
        <title>Ralstonia solanacearum UW576, UW763, UW773, and UW774.</title>
        <authorList>
            <person name="Steidl O."/>
            <person name="Truchon A."/>
            <person name="Allen C."/>
        </authorList>
    </citation>
    <scope>NUCLEOTIDE SEQUENCE [LARGE SCALE GENOMIC DNA]</scope>
    <source>
        <strain evidence="2">UW774</strain>
    </source>
</reference>
<dbReference type="EMBL" id="CP051169">
    <property type="protein sequence ID" value="QOK96562.1"/>
    <property type="molecule type" value="Genomic_DNA"/>
</dbReference>
<dbReference type="AlphaFoldDB" id="A0AA92K199"/>
<evidence type="ECO:0000313" key="2">
    <source>
        <dbReference type="Proteomes" id="UP000593970"/>
    </source>
</evidence>
<protein>
    <submittedName>
        <fullName evidence="1">Uncharacterized protein</fullName>
    </submittedName>
</protein>
<dbReference type="Proteomes" id="UP000593970">
    <property type="component" value="Chromosome"/>
</dbReference>
<proteinExistence type="predicted"/>
<evidence type="ECO:0000313" key="1">
    <source>
        <dbReference type="EMBL" id="QOK96562.1"/>
    </source>
</evidence>
<organism evidence="1 2">
    <name type="scientific">Ralstonia solanacearum</name>
    <name type="common">Pseudomonas solanacearum</name>
    <dbReference type="NCBI Taxonomy" id="305"/>
    <lineage>
        <taxon>Bacteria</taxon>
        <taxon>Pseudomonadati</taxon>
        <taxon>Pseudomonadota</taxon>
        <taxon>Betaproteobacteria</taxon>
        <taxon>Burkholderiales</taxon>
        <taxon>Burkholderiaceae</taxon>
        <taxon>Ralstonia</taxon>
        <taxon>Ralstonia solanacearum species complex</taxon>
    </lineage>
</organism>
<accession>A0AA92K199</accession>
<sequence length="47" mass="5310">MNRRHRIKGALLYWAAVAAVLAVHAYALRLDEQAQGDLRVRTAHQQA</sequence>
<gene>
    <name evidence="1" type="ORF">HF909_09015</name>
</gene>
<name>A0AA92K199_RALSL</name>